<proteinExistence type="predicted"/>
<evidence type="ECO:0000313" key="1">
    <source>
        <dbReference type="EMBL" id="EFX84617.1"/>
    </source>
</evidence>
<dbReference type="KEGG" id="dpx:DAPPUDRAFT_314847"/>
<dbReference type="Proteomes" id="UP000000305">
    <property type="component" value="Unassembled WGS sequence"/>
</dbReference>
<keyword evidence="2" id="KW-1185">Reference proteome</keyword>
<organism evidence="1 2">
    <name type="scientific">Daphnia pulex</name>
    <name type="common">Water flea</name>
    <dbReference type="NCBI Taxonomy" id="6669"/>
    <lineage>
        <taxon>Eukaryota</taxon>
        <taxon>Metazoa</taxon>
        <taxon>Ecdysozoa</taxon>
        <taxon>Arthropoda</taxon>
        <taxon>Crustacea</taxon>
        <taxon>Branchiopoda</taxon>
        <taxon>Diplostraca</taxon>
        <taxon>Cladocera</taxon>
        <taxon>Anomopoda</taxon>
        <taxon>Daphniidae</taxon>
        <taxon>Daphnia</taxon>
    </lineage>
</organism>
<evidence type="ECO:0000313" key="2">
    <source>
        <dbReference type="Proteomes" id="UP000000305"/>
    </source>
</evidence>
<gene>
    <name evidence="1" type="ORF">DAPPUDRAFT_314847</name>
</gene>
<dbReference type="HOGENOM" id="CLU_2944013_0_0_1"/>
<dbReference type="AlphaFoldDB" id="E9G7Q0"/>
<dbReference type="EMBL" id="GL732534">
    <property type="protein sequence ID" value="EFX84617.1"/>
    <property type="molecule type" value="Genomic_DNA"/>
</dbReference>
<reference evidence="1 2" key="1">
    <citation type="journal article" date="2011" name="Science">
        <title>The ecoresponsive genome of Daphnia pulex.</title>
        <authorList>
            <person name="Colbourne J.K."/>
            <person name="Pfrender M.E."/>
            <person name="Gilbert D."/>
            <person name="Thomas W.K."/>
            <person name="Tucker A."/>
            <person name="Oakley T.H."/>
            <person name="Tokishita S."/>
            <person name="Aerts A."/>
            <person name="Arnold G.J."/>
            <person name="Basu M.K."/>
            <person name="Bauer D.J."/>
            <person name="Caceres C.E."/>
            <person name="Carmel L."/>
            <person name="Casola C."/>
            <person name="Choi J.H."/>
            <person name="Detter J.C."/>
            <person name="Dong Q."/>
            <person name="Dusheyko S."/>
            <person name="Eads B.D."/>
            <person name="Frohlich T."/>
            <person name="Geiler-Samerotte K.A."/>
            <person name="Gerlach D."/>
            <person name="Hatcher P."/>
            <person name="Jogdeo S."/>
            <person name="Krijgsveld J."/>
            <person name="Kriventseva E.V."/>
            <person name="Kultz D."/>
            <person name="Laforsch C."/>
            <person name="Lindquist E."/>
            <person name="Lopez J."/>
            <person name="Manak J.R."/>
            <person name="Muller J."/>
            <person name="Pangilinan J."/>
            <person name="Patwardhan R.P."/>
            <person name="Pitluck S."/>
            <person name="Pritham E.J."/>
            <person name="Rechtsteiner A."/>
            <person name="Rho M."/>
            <person name="Rogozin I.B."/>
            <person name="Sakarya O."/>
            <person name="Salamov A."/>
            <person name="Schaack S."/>
            <person name="Shapiro H."/>
            <person name="Shiga Y."/>
            <person name="Skalitzky C."/>
            <person name="Smith Z."/>
            <person name="Souvorov A."/>
            <person name="Sung W."/>
            <person name="Tang Z."/>
            <person name="Tsuchiya D."/>
            <person name="Tu H."/>
            <person name="Vos H."/>
            <person name="Wang M."/>
            <person name="Wolf Y.I."/>
            <person name="Yamagata H."/>
            <person name="Yamada T."/>
            <person name="Ye Y."/>
            <person name="Shaw J.R."/>
            <person name="Andrews J."/>
            <person name="Crease T.J."/>
            <person name="Tang H."/>
            <person name="Lucas S.M."/>
            <person name="Robertson H.M."/>
            <person name="Bork P."/>
            <person name="Koonin E.V."/>
            <person name="Zdobnov E.M."/>
            <person name="Grigoriev I.V."/>
            <person name="Lynch M."/>
            <person name="Boore J.L."/>
        </authorList>
    </citation>
    <scope>NUCLEOTIDE SEQUENCE [LARGE SCALE GENOMIC DNA]</scope>
</reference>
<protein>
    <submittedName>
        <fullName evidence="1">Uncharacterized protein</fullName>
    </submittedName>
</protein>
<dbReference type="InParanoid" id="E9G7Q0"/>
<name>E9G7Q0_DAPPU</name>
<accession>E9G7Q0</accession>
<sequence length="60" mass="6754">MAAIQHNGFGDLSHVVKFNDDNYNEYKYELLSTLEQLGLKNMLEPVNGILNTCPEPANDN</sequence>
<dbReference type="PhylomeDB" id="E9G7Q0"/>